<protein>
    <submittedName>
        <fullName evidence="3">Uncharacterized protein</fullName>
    </submittedName>
</protein>
<dbReference type="Proteomes" id="UP000001307">
    <property type="component" value="Unassembled WGS sequence"/>
</dbReference>
<evidence type="ECO:0000256" key="2">
    <source>
        <dbReference type="SAM" id="MobiDB-lite"/>
    </source>
</evidence>
<proteinExistence type="predicted"/>
<keyword evidence="1" id="KW-0175">Coiled coil</keyword>
<feature type="compositionally biased region" description="Low complexity" evidence="2">
    <location>
        <begin position="156"/>
        <end position="168"/>
    </location>
</feature>
<feature type="coiled-coil region" evidence="1">
    <location>
        <begin position="14"/>
        <end position="41"/>
    </location>
</feature>
<organism evidence="3">
    <name type="scientific">Oikopleura dioica</name>
    <name type="common">Tunicate</name>
    <dbReference type="NCBI Taxonomy" id="34765"/>
    <lineage>
        <taxon>Eukaryota</taxon>
        <taxon>Metazoa</taxon>
        <taxon>Chordata</taxon>
        <taxon>Tunicata</taxon>
        <taxon>Appendicularia</taxon>
        <taxon>Copelata</taxon>
        <taxon>Oikopleuridae</taxon>
        <taxon>Oikopleura</taxon>
    </lineage>
</organism>
<evidence type="ECO:0000313" key="4">
    <source>
        <dbReference type="Proteomes" id="UP000001307"/>
    </source>
</evidence>
<dbReference type="InParanoid" id="E4XZF0"/>
<dbReference type="AlphaFoldDB" id="E4XZF0"/>
<evidence type="ECO:0000256" key="1">
    <source>
        <dbReference type="SAM" id="Coils"/>
    </source>
</evidence>
<keyword evidence="4" id="KW-1185">Reference proteome</keyword>
<feature type="region of interest" description="Disordered" evidence="2">
    <location>
        <begin position="150"/>
        <end position="178"/>
    </location>
</feature>
<name>E4XZF0_OIKDI</name>
<evidence type="ECO:0000313" key="3">
    <source>
        <dbReference type="EMBL" id="CBY15012.1"/>
    </source>
</evidence>
<accession>E4XZF0</accession>
<sequence>MSSWVQPYMEYEPVEEEEFNAEDFEEAIDAMSQNIDNILETASANIGIDITLLSFIVSAIASVVGFCIYKWKPEVVTCCDIECASETETVAGSSAPVNAEVIELTNVGTKQKGAKEPEIANARELTDDEFLNRPETPSASVSLLTEVTPKRKRTPIARSISSSSATPGPSTPPIKPRIVKSRVPPYRSLANKNRKTPVHNKRIPTPEIDILEKNLPWTSADEMAASPLPHLQGQVSDQLSSGNSAQQNLENLNELPSLDCTPEHLDTVNFNLKRQLDEASEGLPLADQDRSKIPIRQSGRKRMPPNFYKPGQPSIKPEKSSIFSINKPEHFLFLSNFFLQSLSTSFHLIKSLIQKTHHFRSSLSLYPLPYFWHLFMT</sequence>
<gene>
    <name evidence="3" type="ORF">GSOID_T00010115001</name>
</gene>
<dbReference type="EMBL" id="FN653403">
    <property type="protein sequence ID" value="CBY15012.1"/>
    <property type="molecule type" value="Genomic_DNA"/>
</dbReference>
<reference evidence="3" key="1">
    <citation type="journal article" date="2010" name="Science">
        <title>Plasticity of animal genome architecture unmasked by rapid evolution of a pelagic tunicate.</title>
        <authorList>
            <person name="Denoeud F."/>
            <person name="Henriet S."/>
            <person name="Mungpakdee S."/>
            <person name="Aury J.M."/>
            <person name="Da Silva C."/>
            <person name="Brinkmann H."/>
            <person name="Mikhaleva J."/>
            <person name="Olsen L.C."/>
            <person name="Jubin C."/>
            <person name="Canestro C."/>
            <person name="Bouquet J.M."/>
            <person name="Danks G."/>
            <person name="Poulain J."/>
            <person name="Campsteijn C."/>
            <person name="Adamski M."/>
            <person name="Cross I."/>
            <person name="Yadetie F."/>
            <person name="Muffato M."/>
            <person name="Louis A."/>
            <person name="Butcher S."/>
            <person name="Tsagkogeorga G."/>
            <person name="Konrad A."/>
            <person name="Singh S."/>
            <person name="Jensen M.F."/>
            <person name="Cong E.H."/>
            <person name="Eikeseth-Otteraa H."/>
            <person name="Noel B."/>
            <person name="Anthouard V."/>
            <person name="Porcel B.M."/>
            <person name="Kachouri-Lafond R."/>
            <person name="Nishino A."/>
            <person name="Ugolini M."/>
            <person name="Chourrout P."/>
            <person name="Nishida H."/>
            <person name="Aasland R."/>
            <person name="Huzurbazar S."/>
            <person name="Westhof E."/>
            <person name="Delsuc F."/>
            <person name="Lehrach H."/>
            <person name="Reinhardt R."/>
            <person name="Weissenbach J."/>
            <person name="Roy S.W."/>
            <person name="Artiguenave F."/>
            <person name="Postlethwait J.H."/>
            <person name="Manak J.R."/>
            <person name="Thompson E.M."/>
            <person name="Jaillon O."/>
            <person name="Du Pasquier L."/>
            <person name="Boudinot P."/>
            <person name="Liberles D.A."/>
            <person name="Volff J.N."/>
            <person name="Philippe H."/>
            <person name="Lenhard B."/>
            <person name="Roest Crollius H."/>
            <person name="Wincker P."/>
            <person name="Chourrout D."/>
        </authorList>
    </citation>
    <scope>NUCLEOTIDE SEQUENCE [LARGE SCALE GENOMIC DNA]</scope>
</reference>